<dbReference type="PROSITE" id="PS50294">
    <property type="entry name" value="WD_REPEATS_REGION"/>
    <property type="match status" value="1"/>
</dbReference>
<dbReference type="Proteomes" id="UP000749646">
    <property type="component" value="Unassembled WGS sequence"/>
</dbReference>
<protein>
    <recommendedName>
        <fullName evidence="4">F-box domain-containing protein</fullName>
    </recommendedName>
</protein>
<evidence type="ECO:0000256" key="2">
    <source>
        <dbReference type="ARBA" id="ARBA00022737"/>
    </source>
</evidence>
<dbReference type="InterPro" id="IPR001680">
    <property type="entry name" value="WD40_rpt"/>
</dbReference>
<accession>A0A9P6IR88</accession>
<dbReference type="PROSITE" id="PS50181">
    <property type="entry name" value="FBOX"/>
    <property type="match status" value="1"/>
</dbReference>
<name>A0A9P6IR88_9FUNG</name>
<dbReference type="InterPro" id="IPR042627">
    <property type="entry name" value="FBXW2"/>
</dbReference>
<dbReference type="Gene3D" id="2.130.10.10">
    <property type="entry name" value="YVTN repeat-like/Quinoprotein amine dehydrogenase"/>
    <property type="match status" value="1"/>
</dbReference>
<dbReference type="InterPro" id="IPR019775">
    <property type="entry name" value="WD40_repeat_CS"/>
</dbReference>
<feature type="domain" description="F-box" evidence="4">
    <location>
        <begin position="58"/>
        <end position="104"/>
    </location>
</feature>
<evidence type="ECO:0000313" key="5">
    <source>
        <dbReference type="EMBL" id="KAF9944949.1"/>
    </source>
</evidence>
<dbReference type="PANTHER" id="PTHR44436">
    <property type="entry name" value="F-BOX/WD REPEAT-CONTAINING PROTEIN 2"/>
    <property type="match status" value="1"/>
</dbReference>
<gene>
    <name evidence="5" type="ORF">BGZ65_011394</name>
</gene>
<keyword evidence="6" id="KW-1185">Reference proteome</keyword>
<evidence type="ECO:0000256" key="3">
    <source>
        <dbReference type="PROSITE-ProRule" id="PRU00221"/>
    </source>
</evidence>
<feature type="repeat" description="WD" evidence="3">
    <location>
        <begin position="159"/>
        <end position="198"/>
    </location>
</feature>
<dbReference type="PANTHER" id="PTHR44436:SF1">
    <property type="entry name" value="F-BOX_WD REPEAT-CONTAINING PROTEIN 2"/>
    <property type="match status" value="1"/>
</dbReference>
<dbReference type="AlphaFoldDB" id="A0A9P6IR88"/>
<sequence length="226" mass="25715">MQSCPLDALTLFIETISTASSSRSKELESGPVIVYPSAAERATLEGRIYSRLLQGLRIDVLAKLPYETATYILQFIDLANLIKVATISRTWNHLSNDNEVWKGIFLHHQDWKIKIPPRIPTLTTSPTQPLHSMLNWNKLCRDRKALQDRWRSTPTKTKLKGHEDSVYCIQFDNIKIVTGSRDRTIKIWDARTLQCTSTLTGHSLSVLCLQYDDRIMVSGSSDNTII</sequence>
<dbReference type="Pfam" id="PF12937">
    <property type="entry name" value="F-box-like"/>
    <property type="match status" value="1"/>
</dbReference>
<evidence type="ECO:0000313" key="6">
    <source>
        <dbReference type="Proteomes" id="UP000749646"/>
    </source>
</evidence>
<dbReference type="InterPro" id="IPR001810">
    <property type="entry name" value="F-box_dom"/>
</dbReference>
<dbReference type="Pfam" id="PF00400">
    <property type="entry name" value="WD40"/>
    <property type="match status" value="2"/>
</dbReference>
<dbReference type="Gene3D" id="1.20.1280.50">
    <property type="match status" value="1"/>
</dbReference>
<dbReference type="PROSITE" id="PS50082">
    <property type="entry name" value="WD_REPEATS_2"/>
    <property type="match status" value="1"/>
</dbReference>
<keyword evidence="2" id="KW-0677">Repeat</keyword>
<keyword evidence="1 3" id="KW-0853">WD repeat</keyword>
<dbReference type="InterPro" id="IPR036047">
    <property type="entry name" value="F-box-like_dom_sf"/>
</dbReference>
<dbReference type="EMBL" id="JAAAHW010008175">
    <property type="protein sequence ID" value="KAF9944949.1"/>
    <property type="molecule type" value="Genomic_DNA"/>
</dbReference>
<dbReference type="InterPro" id="IPR036322">
    <property type="entry name" value="WD40_repeat_dom_sf"/>
</dbReference>
<dbReference type="InterPro" id="IPR015943">
    <property type="entry name" value="WD40/YVTN_repeat-like_dom_sf"/>
</dbReference>
<comment type="caution">
    <text evidence="5">The sequence shown here is derived from an EMBL/GenBank/DDBJ whole genome shotgun (WGS) entry which is preliminary data.</text>
</comment>
<proteinExistence type="predicted"/>
<feature type="non-terminal residue" evidence="5">
    <location>
        <position position="226"/>
    </location>
</feature>
<dbReference type="PROSITE" id="PS00678">
    <property type="entry name" value="WD_REPEATS_1"/>
    <property type="match status" value="1"/>
</dbReference>
<evidence type="ECO:0000256" key="1">
    <source>
        <dbReference type="ARBA" id="ARBA00022574"/>
    </source>
</evidence>
<organism evidence="5 6">
    <name type="scientific">Modicella reniformis</name>
    <dbReference type="NCBI Taxonomy" id="1440133"/>
    <lineage>
        <taxon>Eukaryota</taxon>
        <taxon>Fungi</taxon>
        <taxon>Fungi incertae sedis</taxon>
        <taxon>Mucoromycota</taxon>
        <taxon>Mortierellomycotina</taxon>
        <taxon>Mortierellomycetes</taxon>
        <taxon>Mortierellales</taxon>
        <taxon>Mortierellaceae</taxon>
        <taxon>Modicella</taxon>
    </lineage>
</organism>
<dbReference type="SMART" id="SM00320">
    <property type="entry name" value="WD40"/>
    <property type="match status" value="2"/>
</dbReference>
<dbReference type="SUPFAM" id="SSF50978">
    <property type="entry name" value="WD40 repeat-like"/>
    <property type="match status" value="1"/>
</dbReference>
<dbReference type="SUPFAM" id="SSF81383">
    <property type="entry name" value="F-box domain"/>
    <property type="match status" value="1"/>
</dbReference>
<dbReference type="OrthoDB" id="19711at2759"/>
<evidence type="ECO:0000259" key="4">
    <source>
        <dbReference type="PROSITE" id="PS50181"/>
    </source>
</evidence>
<reference evidence="5" key="1">
    <citation type="journal article" date="2020" name="Fungal Divers.">
        <title>Resolving the Mortierellaceae phylogeny through synthesis of multi-gene phylogenetics and phylogenomics.</title>
        <authorList>
            <person name="Vandepol N."/>
            <person name="Liber J."/>
            <person name="Desiro A."/>
            <person name="Na H."/>
            <person name="Kennedy M."/>
            <person name="Barry K."/>
            <person name="Grigoriev I.V."/>
            <person name="Miller A.N."/>
            <person name="O'Donnell K."/>
            <person name="Stajich J.E."/>
            <person name="Bonito G."/>
        </authorList>
    </citation>
    <scope>NUCLEOTIDE SEQUENCE</scope>
    <source>
        <strain evidence="5">MES-2147</strain>
    </source>
</reference>